<proteinExistence type="predicted"/>
<protein>
    <submittedName>
        <fullName evidence="1">Uncharacterized protein</fullName>
    </submittedName>
</protein>
<evidence type="ECO:0000313" key="1">
    <source>
        <dbReference type="EMBL" id="CAI9734393.1"/>
    </source>
</evidence>
<evidence type="ECO:0000313" key="2">
    <source>
        <dbReference type="Proteomes" id="UP001162480"/>
    </source>
</evidence>
<organism evidence="1 2">
    <name type="scientific">Octopus vulgaris</name>
    <name type="common">Common octopus</name>
    <dbReference type="NCBI Taxonomy" id="6645"/>
    <lineage>
        <taxon>Eukaryota</taxon>
        <taxon>Metazoa</taxon>
        <taxon>Spiralia</taxon>
        <taxon>Lophotrochozoa</taxon>
        <taxon>Mollusca</taxon>
        <taxon>Cephalopoda</taxon>
        <taxon>Coleoidea</taxon>
        <taxon>Octopodiformes</taxon>
        <taxon>Octopoda</taxon>
        <taxon>Incirrata</taxon>
        <taxon>Octopodidae</taxon>
        <taxon>Octopus</taxon>
    </lineage>
</organism>
<sequence>MTLSFCRKDIARKGLKEPLFIGYQCHILGRILRVEMDSELREKQSFPNNEYTFIPDLVNNYEKLQANFNNSEKITESTVWRV</sequence>
<dbReference type="Proteomes" id="UP001162480">
    <property type="component" value="Chromosome 16"/>
</dbReference>
<reference evidence="1" key="1">
    <citation type="submission" date="2023-08" db="EMBL/GenBank/DDBJ databases">
        <authorList>
            <person name="Alioto T."/>
            <person name="Alioto T."/>
            <person name="Gomez Garrido J."/>
        </authorList>
    </citation>
    <scope>NUCLEOTIDE SEQUENCE</scope>
</reference>
<name>A0AA36FHB0_OCTVU</name>
<keyword evidence="2" id="KW-1185">Reference proteome</keyword>
<accession>A0AA36FHB0</accession>
<dbReference type="AlphaFoldDB" id="A0AA36FHB0"/>
<dbReference type="EMBL" id="OX597829">
    <property type="protein sequence ID" value="CAI9734393.1"/>
    <property type="molecule type" value="Genomic_DNA"/>
</dbReference>
<gene>
    <name evidence="1" type="ORF">OCTVUL_1B030671</name>
</gene>